<evidence type="ECO:0000313" key="2">
    <source>
        <dbReference type="Proteomes" id="UP001305779"/>
    </source>
</evidence>
<sequence>MLFNHCLPYLDNDYLADSDCRFDLSTTFVLTSTEFSSTVTSVTTAFTTTTSTSTVTSTSTGDLSFCTAPALRKRSVENGTLRQRGRAPKPGCFGGYNVPSAISITATTARISTITSPRTATQTSPVTQTSVSTSTTTIVSTVFATQTTTVFQVISSTPTIQTDTTTTSTTTSTSTAVSTQTATVPSYSNFALQASFNGQFGSIHDSVGGSGQGVYFDKTDKSTAATFAFQGTKLYYNDQYVQSYAAASDNYFAVVDRPFAQFGYATDCTLNMPSFSGDGCVLDCQVDEVGFTVVRGNDVDNYGGAWGFQGDNDRFTVYAVGQT</sequence>
<comment type="caution">
    <text evidence="1">The sequence shown here is derived from an EMBL/GenBank/DDBJ whole genome shotgun (WGS) entry which is preliminary data.</text>
</comment>
<dbReference type="EMBL" id="JAXOVC010000002">
    <property type="protein sequence ID" value="KAK4505516.1"/>
    <property type="molecule type" value="Genomic_DNA"/>
</dbReference>
<keyword evidence="2" id="KW-1185">Reference proteome</keyword>
<reference evidence="1 2" key="1">
    <citation type="journal article" date="2023" name="G3 (Bethesda)">
        <title>A chromosome-level genome assembly of Zasmidium syzygii isolated from banana leaves.</title>
        <authorList>
            <person name="van Westerhoven A.C."/>
            <person name="Mehrabi R."/>
            <person name="Talebi R."/>
            <person name="Steentjes M.B.F."/>
            <person name="Corcolon B."/>
            <person name="Chong P.A."/>
            <person name="Kema G.H.J."/>
            <person name="Seidl M.F."/>
        </authorList>
    </citation>
    <scope>NUCLEOTIDE SEQUENCE [LARGE SCALE GENOMIC DNA]</scope>
    <source>
        <strain evidence="1 2">P124</strain>
    </source>
</reference>
<organism evidence="1 2">
    <name type="scientific">Zasmidium cellare</name>
    <name type="common">Wine cellar mold</name>
    <name type="synonym">Racodium cellare</name>
    <dbReference type="NCBI Taxonomy" id="395010"/>
    <lineage>
        <taxon>Eukaryota</taxon>
        <taxon>Fungi</taxon>
        <taxon>Dikarya</taxon>
        <taxon>Ascomycota</taxon>
        <taxon>Pezizomycotina</taxon>
        <taxon>Dothideomycetes</taxon>
        <taxon>Dothideomycetidae</taxon>
        <taxon>Mycosphaerellales</taxon>
        <taxon>Mycosphaerellaceae</taxon>
        <taxon>Zasmidium</taxon>
    </lineage>
</organism>
<dbReference type="Proteomes" id="UP001305779">
    <property type="component" value="Unassembled WGS sequence"/>
</dbReference>
<proteinExistence type="predicted"/>
<name>A0ABR0EV56_ZASCE</name>
<evidence type="ECO:0000313" key="1">
    <source>
        <dbReference type="EMBL" id="KAK4505516.1"/>
    </source>
</evidence>
<accession>A0ABR0EV56</accession>
<protein>
    <submittedName>
        <fullName evidence="1">Uncharacterized protein</fullName>
    </submittedName>
</protein>
<gene>
    <name evidence="1" type="ORF">PRZ48_003479</name>
</gene>